<evidence type="ECO:0000313" key="1">
    <source>
        <dbReference type="EMBL" id="ERK43614.1"/>
    </source>
</evidence>
<proteinExistence type="predicted"/>
<keyword evidence="2" id="KW-1185">Reference proteome</keyword>
<organism evidence="1 2">
    <name type="scientific">Eubacterium ramulus ATCC 29099</name>
    <dbReference type="NCBI Taxonomy" id="1256908"/>
    <lineage>
        <taxon>Bacteria</taxon>
        <taxon>Bacillati</taxon>
        <taxon>Bacillota</taxon>
        <taxon>Clostridia</taxon>
        <taxon>Eubacteriales</taxon>
        <taxon>Eubacteriaceae</taxon>
        <taxon>Eubacterium</taxon>
    </lineage>
</organism>
<sequence>MQLKLRIKREGNTAKKCFLFCRGGVRYDTAHLLRERGTIWVKF</sequence>
<accession>U2PIN9</accession>
<dbReference type="EMBL" id="AWVJ01000142">
    <property type="protein sequence ID" value="ERK43614.1"/>
    <property type="molecule type" value="Genomic_DNA"/>
</dbReference>
<gene>
    <name evidence="1" type="ORF">HMPREF0373_02301</name>
</gene>
<dbReference type="Proteomes" id="UP000016608">
    <property type="component" value="Unassembled WGS sequence"/>
</dbReference>
<dbReference type="HOGENOM" id="CLU_3233779_0_0_9"/>
<comment type="caution">
    <text evidence="1">The sequence shown here is derived from an EMBL/GenBank/DDBJ whole genome shotgun (WGS) entry which is preliminary data.</text>
</comment>
<name>U2PIN9_EUBRA</name>
<dbReference type="AlphaFoldDB" id="U2PIN9"/>
<reference evidence="1 2" key="1">
    <citation type="submission" date="2013-06" db="EMBL/GenBank/DDBJ databases">
        <authorList>
            <person name="Weinstock G."/>
            <person name="Sodergren E."/>
            <person name="Lobos E.A."/>
            <person name="Fulton L."/>
            <person name="Fulton R."/>
            <person name="Courtney L."/>
            <person name="Fronick C."/>
            <person name="O'Laughlin M."/>
            <person name="Godfrey J."/>
            <person name="Wilson R.M."/>
            <person name="Miner T."/>
            <person name="Farmer C."/>
            <person name="Delehaunty K."/>
            <person name="Cordes M."/>
            <person name="Minx P."/>
            <person name="Tomlinson C."/>
            <person name="Chen J."/>
            <person name="Wollam A."/>
            <person name="Pepin K.H."/>
            <person name="Bhonagiri V."/>
            <person name="Zhang X."/>
            <person name="Warren W."/>
            <person name="Mitreva M."/>
            <person name="Mardis E.R."/>
            <person name="Wilson R.K."/>
        </authorList>
    </citation>
    <scope>NUCLEOTIDE SEQUENCE [LARGE SCALE GENOMIC DNA]</scope>
    <source>
        <strain evidence="1 2">ATCC 29099</strain>
    </source>
</reference>
<evidence type="ECO:0000313" key="2">
    <source>
        <dbReference type="Proteomes" id="UP000016608"/>
    </source>
</evidence>
<protein>
    <submittedName>
        <fullName evidence="1">Uncharacterized protein</fullName>
    </submittedName>
</protein>